<evidence type="ECO:0000256" key="2">
    <source>
        <dbReference type="ARBA" id="ARBA00009316"/>
    </source>
</evidence>
<evidence type="ECO:0000256" key="5">
    <source>
        <dbReference type="ARBA" id="ARBA00023212"/>
    </source>
</evidence>
<dbReference type="Gene3D" id="1.10.287.1490">
    <property type="match status" value="1"/>
</dbReference>
<name>A0A6J2YRS3_SITOR</name>
<comment type="similarity">
    <text evidence="2">Belongs to the ODF2 family.</text>
</comment>
<dbReference type="KEGG" id="soy:115890043"/>
<evidence type="ECO:0000313" key="8">
    <source>
        <dbReference type="Proteomes" id="UP000504635"/>
    </source>
</evidence>
<reference evidence="9" key="1">
    <citation type="submission" date="2025-08" db="UniProtKB">
        <authorList>
            <consortium name="RefSeq"/>
        </authorList>
    </citation>
    <scope>IDENTIFICATION</scope>
    <source>
        <tissue evidence="9">Gonads</tissue>
    </source>
</reference>
<dbReference type="PANTHER" id="PTHR23162">
    <property type="entry name" value="OUTER DENSE FIBER OF SPERM TAILS 2"/>
    <property type="match status" value="1"/>
</dbReference>
<organism evidence="8 9">
    <name type="scientific">Sitophilus oryzae</name>
    <name type="common">Rice weevil</name>
    <name type="synonym">Curculio oryzae</name>
    <dbReference type="NCBI Taxonomy" id="7048"/>
    <lineage>
        <taxon>Eukaryota</taxon>
        <taxon>Metazoa</taxon>
        <taxon>Ecdysozoa</taxon>
        <taxon>Arthropoda</taxon>
        <taxon>Hexapoda</taxon>
        <taxon>Insecta</taxon>
        <taxon>Pterygota</taxon>
        <taxon>Neoptera</taxon>
        <taxon>Endopterygota</taxon>
        <taxon>Coleoptera</taxon>
        <taxon>Polyphaga</taxon>
        <taxon>Cucujiformia</taxon>
        <taxon>Curculionidae</taxon>
        <taxon>Dryophthorinae</taxon>
        <taxon>Sitophilus</taxon>
    </lineage>
</organism>
<evidence type="ECO:0000256" key="7">
    <source>
        <dbReference type="SAM" id="MobiDB-lite"/>
    </source>
</evidence>
<dbReference type="GO" id="GO:0005813">
    <property type="term" value="C:centrosome"/>
    <property type="evidence" value="ECO:0007669"/>
    <property type="project" value="UniProtKB-SubCell"/>
</dbReference>
<feature type="coiled-coil region" evidence="6">
    <location>
        <begin position="649"/>
        <end position="790"/>
    </location>
</feature>
<proteinExistence type="inferred from homology"/>
<evidence type="ECO:0000256" key="4">
    <source>
        <dbReference type="ARBA" id="ARBA00023054"/>
    </source>
</evidence>
<feature type="region of interest" description="Disordered" evidence="7">
    <location>
        <begin position="508"/>
        <end position="547"/>
    </location>
</feature>
<dbReference type="OrthoDB" id="413404at2759"/>
<dbReference type="InParanoid" id="A0A6J2YRS3"/>
<feature type="compositionally biased region" description="Polar residues" evidence="7">
    <location>
        <begin position="1"/>
        <end position="14"/>
    </location>
</feature>
<feature type="compositionally biased region" description="Basic and acidic residues" evidence="7">
    <location>
        <begin position="279"/>
        <end position="299"/>
    </location>
</feature>
<feature type="region of interest" description="Disordered" evidence="7">
    <location>
        <begin position="1"/>
        <end position="24"/>
    </location>
</feature>
<feature type="region of interest" description="Disordered" evidence="7">
    <location>
        <begin position="244"/>
        <end position="306"/>
    </location>
</feature>
<evidence type="ECO:0000256" key="6">
    <source>
        <dbReference type="SAM" id="Coils"/>
    </source>
</evidence>
<protein>
    <submittedName>
        <fullName evidence="9">Myosin-11</fullName>
    </submittedName>
</protein>
<accession>A0A6J2YRS3</accession>
<feature type="region of interest" description="Disordered" evidence="7">
    <location>
        <begin position="92"/>
        <end position="121"/>
    </location>
</feature>
<dbReference type="Proteomes" id="UP000504635">
    <property type="component" value="Unplaced"/>
</dbReference>
<evidence type="ECO:0000256" key="3">
    <source>
        <dbReference type="ARBA" id="ARBA00022490"/>
    </source>
</evidence>
<keyword evidence="3" id="KW-0963">Cytoplasm</keyword>
<keyword evidence="4 6" id="KW-0175">Coiled coil</keyword>
<dbReference type="GO" id="GO:1902017">
    <property type="term" value="P:regulation of cilium assembly"/>
    <property type="evidence" value="ECO:0007669"/>
    <property type="project" value="TreeGrafter"/>
</dbReference>
<feature type="coiled-coil region" evidence="6">
    <location>
        <begin position="557"/>
        <end position="598"/>
    </location>
</feature>
<feature type="coiled-coil region" evidence="6">
    <location>
        <begin position="816"/>
        <end position="1009"/>
    </location>
</feature>
<dbReference type="AlphaFoldDB" id="A0A6J2YRS3"/>
<feature type="compositionally biased region" description="Acidic residues" evidence="7">
    <location>
        <begin position="263"/>
        <end position="273"/>
    </location>
</feature>
<keyword evidence="5" id="KW-0206">Cytoskeleton</keyword>
<dbReference type="GeneID" id="115890043"/>
<feature type="region of interest" description="Disordered" evidence="7">
    <location>
        <begin position="212"/>
        <end position="232"/>
    </location>
</feature>
<dbReference type="InterPro" id="IPR026099">
    <property type="entry name" value="Odf2-rel"/>
</dbReference>
<evidence type="ECO:0000256" key="1">
    <source>
        <dbReference type="ARBA" id="ARBA00004300"/>
    </source>
</evidence>
<evidence type="ECO:0000313" key="9">
    <source>
        <dbReference type="RefSeq" id="XP_030766012.1"/>
    </source>
</evidence>
<dbReference type="PANTHER" id="PTHR23162:SF10">
    <property type="entry name" value="FI13205P"/>
    <property type="match status" value="1"/>
</dbReference>
<gene>
    <name evidence="9" type="primary">LOC115890043</name>
</gene>
<comment type="subcellular location">
    <subcellularLocation>
        <location evidence="1">Cytoplasm</location>
        <location evidence="1">Cytoskeleton</location>
        <location evidence="1">Microtubule organizing center</location>
        <location evidence="1">Centrosome</location>
    </subcellularLocation>
</comment>
<dbReference type="RefSeq" id="XP_030766012.1">
    <property type="nucleotide sequence ID" value="XM_030910152.1"/>
</dbReference>
<feature type="coiled-coil region" evidence="6">
    <location>
        <begin position="319"/>
        <end position="374"/>
    </location>
</feature>
<keyword evidence="8" id="KW-1185">Reference proteome</keyword>
<sequence length="1043" mass="119250">MKSRQKFTVSNRNIQEAGKDPDRRSLELRARNRVSSNPLIQKNIGFLQTYNNLFKKPVNLLGDADSFFRKSLRNYSDSLDIIRELRLEKKISNHKKNSSSSAKQRSIYTKHHHPCGDHSKLYPASKQLTAQESFEAGFRSIEPCEGSVQELFSKSPAEEQFQSASEDEDRDFFSPLGATNTQISLTDKSGFDLKEQKFEDPVGVEDIKMAEDMDGEDLNEDINETEDEEEVDDATLKDIEQMIQQASDELQSVAEENKQMMDTLEENDEEELGVTDPTAKPDDKKDEDQQKKEQGKDPGGDGSYFKFDPAIDAAVLKELEEAEKQAKATANVIADLKDRVAELLKKEKMSEAEGKELEQKNMELRKQMILFEEKTKRIQALLGQANLFEKMQAIQPPLQTKHAEDILPKMLVCGRDDFIPKIVLCHERKDRHCRSRSSSQQRTPSPTTCKLRESYNMQEKLVADNVDLEGTRYKLQTDLIDKDRTVECLQKQLCSLQNELRMAYQEHGPVNDPQQQGMACPIPGCPKNRSRSNSPTRSGGPCGPGKGPCPGAVESRLQEYSQTTSQLEKQLIDVEEEVRAIQQELIEVQKEREHLEHHRRMLAVCPPPCPPYPCNPPPCGPPPPCGYPPCPRPPPPCFPADGAGDDQQYKEMKEKYQRLQEDFKAKLTEVAGLRADNEKLKEMAEKAEETRAKLELKVKDLEKRLKELRGDGDKGSSKEQLVDLQQQIKVHKELYRQAQDELEELRALVEDLQGQLSDYRNKYLQAIQTVEEQNRQIDIMRLESNRVSEQVNLEIIRVKNQFQEKLQELAPLPDVLKATQLKLQEAQQMHLLAERNNEAQSRELQTYKDKLQAIMDDMALANSDKQNGAGEKESLMAQVKRLEEELQQSKDENDELKIDLDRQKEVADENERLASSRQHEIVQLETQLETVREESARQVARIKDRCEIVRKSMQNQISDMERQLARAAAMAKAAERDRDDVRQKMQAQIRNLNENFEDAQMRIRNLQGHVNFLKNSYCPPCESAVLTDKSAPKVDPCCCAGNY</sequence>